<organism evidence="2 3">
    <name type="scientific">Callorhinchus milii</name>
    <name type="common">Ghost shark</name>
    <dbReference type="NCBI Taxonomy" id="7868"/>
    <lineage>
        <taxon>Eukaryota</taxon>
        <taxon>Metazoa</taxon>
        <taxon>Chordata</taxon>
        <taxon>Craniata</taxon>
        <taxon>Vertebrata</taxon>
        <taxon>Chondrichthyes</taxon>
        <taxon>Holocephali</taxon>
        <taxon>Chimaeriformes</taxon>
        <taxon>Callorhinchidae</taxon>
        <taxon>Callorhinchus</taxon>
    </lineage>
</organism>
<protein>
    <submittedName>
        <fullName evidence="2">Nuclear envelope pore membrane protein POM 121C-like</fullName>
    </submittedName>
</protein>
<dbReference type="OMA" id="VCCIVCY"/>
<dbReference type="Proteomes" id="UP000314986">
    <property type="component" value="Unassembled WGS sequence"/>
</dbReference>
<dbReference type="PANTHER" id="PTHR23193:SF5">
    <property type="entry name" value="NUCLEAR ENVELOPE PORE MEMBRANE PROTEIN POM 121C-RELATED"/>
    <property type="match status" value="1"/>
</dbReference>
<feature type="compositionally biased region" description="Basic and acidic residues" evidence="1">
    <location>
        <begin position="183"/>
        <end position="194"/>
    </location>
</feature>
<dbReference type="GeneTree" id="ENSGT00940000153253"/>
<reference evidence="3" key="1">
    <citation type="journal article" date="2006" name="Science">
        <title>Ancient noncoding elements conserved in the human genome.</title>
        <authorList>
            <person name="Venkatesh B."/>
            <person name="Kirkness E.F."/>
            <person name="Loh Y.H."/>
            <person name="Halpern A.L."/>
            <person name="Lee A.P."/>
            <person name="Johnson J."/>
            <person name="Dandona N."/>
            <person name="Viswanathan L.D."/>
            <person name="Tay A."/>
            <person name="Venter J.C."/>
            <person name="Strausberg R.L."/>
            <person name="Brenner S."/>
        </authorList>
    </citation>
    <scope>NUCLEOTIDE SEQUENCE [LARGE SCALE GENOMIC DNA]</scope>
</reference>
<dbReference type="Ensembl" id="ENSCMIT00000027314.1">
    <property type="protein sequence ID" value="ENSCMIP00000026883.1"/>
    <property type="gene ID" value="ENSCMIG00000011730.1"/>
</dbReference>
<feature type="compositionally biased region" description="Polar residues" evidence="1">
    <location>
        <begin position="221"/>
        <end position="234"/>
    </location>
</feature>
<dbReference type="STRING" id="7868.ENSCMIP00000026883"/>
<feature type="region of interest" description="Disordered" evidence="1">
    <location>
        <begin position="59"/>
        <end position="124"/>
    </location>
</feature>
<feature type="region of interest" description="Disordered" evidence="1">
    <location>
        <begin position="441"/>
        <end position="464"/>
    </location>
</feature>
<feature type="compositionally biased region" description="Basic and acidic residues" evidence="1">
    <location>
        <begin position="203"/>
        <end position="212"/>
    </location>
</feature>
<evidence type="ECO:0000256" key="1">
    <source>
        <dbReference type="SAM" id="MobiDB-lite"/>
    </source>
</evidence>
<accession>A0A4W3IJN5</accession>
<sequence length="1057" mass="108202">MVHSPVTVKIARPDASIIRSPLFAHMMLSPVLPPLTDPCSKETVLSALKESRKRMVDEGERILISEQENKRRRHDSSGSGQSAFEPLLANGAPASLVPKPGTLKRGTNSQCSDDPVSKRSRTSSISSLNSMYVGGTLTSARNPIFSSYSSTRGHTQGLKHYLSVRNASPLSSPGSSRSQTPERPGKKSREEEVQRSNASTPVRVDKAERDQPVEEEMASPLSKQSTSTVDSPTSEGDGKRKRKVPLLSKRKGDQLTLPPPPQLGYTITVDDLDSEKKAGLDRIKKVLEEKEEPSKAPAAVTTVTPLPTTVFTAPIITTSAPPTTTATSAPVTISGPVAFSSPVTFSSPVAISSPLLDTLKKMQKPSSLAATSESVAGVTLTSAANAAKVSEPCFTTTTMGQMPTPPPAYSAATKPIPTLNFSSPLISQPLVNLVNQSPAPPTITSNSMSQISTPAPTQETVVSKSPETNITVCARSVAPSSTSFGLTSALTSMATATSTPTLSSVPASEFKLVFSQPTTAQTSTASPALNSRVPLTSLVSSVGTITSPGSATSSMAFKPVFGKSVPPASSSSPFTFSQSSPATLSNETAALTTSVTSHSTTTFPFGSFNSLAGSKTDSEAKSSKGTFSFGLSVPLSTKPSAVSSASNNLAAQPFQFGPNPTKPITTATNAEPSAMFQFGNTSADPVPSSAAPPAPTFGQPKVAAKDSAVSTPATSKMFGGFGATVSAPSTTSASQLPLSFGNSSKASLFGSTTGTATQSFGGQSAQLQFGNSGAPPPFGVNAVTAQQTPTKASAFANTSTPFNFGASPVQPAFPSTTAPSTFGSASQFGETPTVAAQAGFGTNSTQQTFGSTTAGFSFDTNTSSTTTSSSLFGNTTKSSASGAPASIFGSSSQLPLFGSSSQPTVTNPNTATQAGFNFGAGQGGFSSSSTLVPFAASTSTASSQNMFASPLTSHGPTNQATPQFNFGGSITTDNKPAFGGSNAPGFGQNTPTSGFSFGNPGTPVTNFGNPVAGAAAVAAATPGLRKNLLLSPTPKQHCTQQSRWNPWEFKGIPKAIK</sequence>
<dbReference type="GO" id="GO:0017056">
    <property type="term" value="F:structural constituent of nuclear pore"/>
    <property type="evidence" value="ECO:0007669"/>
    <property type="project" value="TreeGrafter"/>
</dbReference>
<dbReference type="InParanoid" id="A0A4W3IJN5"/>
<reference evidence="2" key="5">
    <citation type="submission" date="2025-09" db="UniProtKB">
        <authorList>
            <consortium name="Ensembl"/>
        </authorList>
    </citation>
    <scope>IDENTIFICATION</scope>
</reference>
<proteinExistence type="predicted"/>
<dbReference type="PANTHER" id="PTHR23193">
    <property type="entry name" value="NUCLEAR PORE COMPLEX PROTEIN NUP"/>
    <property type="match status" value="1"/>
</dbReference>
<feature type="compositionally biased region" description="Low complexity" evidence="1">
    <location>
        <begin position="168"/>
        <end position="181"/>
    </location>
</feature>
<reference evidence="3" key="3">
    <citation type="journal article" date="2014" name="Nature">
        <title>Elephant shark genome provides unique insights into gnathostome evolution.</title>
        <authorList>
            <consortium name="International Elephant Shark Genome Sequencing Consortium"/>
            <person name="Venkatesh B."/>
            <person name="Lee A.P."/>
            <person name="Ravi V."/>
            <person name="Maurya A.K."/>
            <person name="Lian M.M."/>
            <person name="Swann J.B."/>
            <person name="Ohta Y."/>
            <person name="Flajnik M.F."/>
            <person name="Sutoh Y."/>
            <person name="Kasahara M."/>
            <person name="Hoon S."/>
            <person name="Gangu V."/>
            <person name="Roy S.W."/>
            <person name="Irimia M."/>
            <person name="Korzh V."/>
            <person name="Kondrychyn I."/>
            <person name="Lim Z.W."/>
            <person name="Tay B.H."/>
            <person name="Tohari S."/>
            <person name="Kong K.W."/>
            <person name="Ho S."/>
            <person name="Lorente-Galdos B."/>
            <person name="Quilez J."/>
            <person name="Marques-Bonet T."/>
            <person name="Raney B.J."/>
            <person name="Ingham P.W."/>
            <person name="Tay A."/>
            <person name="Hillier L.W."/>
            <person name="Minx P."/>
            <person name="Boehm T."/>
            <person name="Wilson R.K."/>
            <person name="Brenner S."/>
            <person name="Warren W.C."/>
        </authorList>
    </citation>
    <scope>NUCLEOTIDE SEQUENCE [LARGE SCALE GENOMIC DNA]</scope>
</reference>
<gene>
    <name evidence="2" type="primary">pom121</name>
</gene>
<dbReference type="AlphaFoldDB" id="A0A4W3IJN5"/>
<reference evidence="2" key="4">
    <citation type="submission" date="2025-08" db="UniProtKB">
        <authorList>
            <consortium name="Ensembl"/>
        </authorList>
    </citation>
    <scope>IDENTIFICATION</scope>
</reference>
<evidence type="ECO:0000313" key="3">
    <source>
        <dbReference type="Proteomes" id="UP000314986"/>
    </source>
</evidence>
<name>A0A4W3IJN5_CALMI</name>
<feature type="compositionally biased region" description="Basic and acidic residues" evidence="1">
    <location>
        <begin position="59"/>
        <end position="69"/>
    </location>
</feature>
<dbReference type="InterPro" id="IPR026054">
    <property type="entry name" value="Nucleoporin"/>
</dbReference>
<dbReference type="GO" id="GO:0005643">
    <property type="term" value="C:nuclear pore"/>
    <property type="evidence" value="ECO:0007669"/>
    <property type="project" value="TreeGrafter"/>
</dbReference>
<dbReference type="GO" id="GO:0006405">
    <property type="term" value="P:RNA export from nucleus"/>
    <property type="evidence" value="ECO:0007669"/>
    <property type="project" value="TreeGrafter"/>
</dbReference>
<dbReference type="GO" id="GO:0006606">
    <property type="term" value="P:protein import into nucleus"/>
    <property type="evidence" value="ECO:0007669"/>
    <property type="project" value="TreeGrafter"/>
</dbReference>
<evidence type="ECO:0000313" key="2">
    <source>
        <dbReference type="Ensembl" id="ENSCMIP00000026883.1"/>
    </source>
</evidence>
<dbReference type="GO" id="GO:0008139">
    <property type="term" value="F:nuclear localization sequence binding"/>
    <property type="evidence" value="ECO:0007669"/>
    <property type="project" value="TreeGrafter"/>
</dbReference>
<feature type="region of interest" description="Disordered" evidence="1">
    <location>
        <begin position="166"/>
        <end position="267"/>
    </location>
</feature>
<keyword evidence="3" id="KW-1185">Reference proteome</keyword>
<dbReference type="Pfam" id="PF15229">
    <property type="entry name" value="POM121"/>
    <property type="match status" value="1"/>
</dbReference>
<reference evidence="3" key="2">
    <citation type="journal article" date="2007" name="PLoS Biol.">
        <title>Survey sequencing and comparative analysis of the elephant shark (Callorhinchus milii) genome.</title>
        <authorList>
            <person name="Venkatesh B."/>
            <person name="Kirkness E.F."/>
            <person name="Loh Y.H."/>
            <person name="Halpern A.L."/>
            <person name="Lee A.P."/>
            <person name="Johnson J."/>
            <person name="Dandona N."/>
            <person name="Viswanathan L.D."/>
            <person name="Tay A."/>
            <person name="Venter J.C."/>
            <person name="Strausberg R.L."/>
            <person name="Brenner S."/>
        </authorList>
    </citation>
    <scope>NUCLEOTIDE SEQUENCE [LARGE SCALE GENOMIC DNA]</scope>
</reference>